<accession>I1CAC8</accession>
<dbReference type="OrthoDB" id="2287383at2759"/>
<protein>
    <submittedName>
        <fullName evidence="1">Uncharacterized protein</fullName>
    </submittedName>
</protein>
<dbReference type="AlphaFoldDB" id="I1CAC8"/>
<dbReference type="EMBL" id="CH476738">
    <property type="protein sequence ID" value="EIE85408.1"/>
    <property type="molecule type" value="Genomic_DNA"/>
</dbReference>
<keyword evidence="2" id="KW-1185">Reference proteome</keyword>
<evidence type="ECO:0000313" key="2">
    <source>
        <dbReference type="Proteomes" id="UP000009138"/>
    </source>
</evidence>
<dbReference type="RefSeq" id="XP_067520804.1">
    <property type="nucleotide sequence ID" value="XM_067664703.1"/>
</dbReference>
<dbReference type="Proteomes" id="UP000009138">
    <property type="component" value="Unassembled WGS sequence"/>
</dbReference>
<dbReference type="InParanoid" id="I1CAC8"/>
<organism evidence="1 2">
    <name type="scientific">Rhizopus delemar (strain RA 99-880 / ATCC MYA-4621 / FGSC 9543 / NRRL 43880)</name>
    <name type="common">Mucormycosis agent</name>
    <name type="synonym">Rhizopus arrhizus var. delemar</name>
    <dbReference type="NCBI Taxonomy" id="246409"/>
    <lineage>
        <taxon>Eukaryota</taxon>
        <taxon>Fungi</taxon>
        <taxon>Fungi incertae sedis</taxon>
        <taxon>Mucoromycota</taxon>
        <taxon>Mucoromycotina</taxon>
        <taxon>Mucoromycetes</taxon>
        <taxon>Mucorales</taxon>
        <taxon>Mucorineae</taxon>
        <taxon>Rhizopodaceae</taxon>
        <taxon>Rhizopus</taxon>
    </lineage>
</organism>
<proteinExistence type="predicted"/>
<gene>
    <name evidence="1" type="ORF">RO3G_10118</name>
</gene>
<dbReference type="GeneID" id="93617084"/>
<dbReference type="VEuPathDB" id="FungiDB:RO3G_10118"/>
<sequence length="52" mass="6006">MSTILSNNNNNNNSSKLLTREEVLALARNEYARQLSNYTKAQLLKNKQHETQ</sequence>
<name>I1CAC8_RHIO9</name>
<reference evidence="1 2" key="1">
    <citation type="journal article" date="2009" name="PLoS Genet.">
        <title>Genomic analysis of the basal lineage fungus Rhizopus oryzae reveals a whole-genome duplication.</title>
        <authorList>
            <person name="Ma L.-J."/>
            <person name="Ibrahim A.S."/>
            <person name="Skory C."/>
            <person name="Grabherr M.G."/>
            <person name="Burger G."/>
            <person name="Butler M."/>
            <person name="Elias M."/>
            <person name="Idnurm A."/>
            <person name="Lang B.F."/>
            <person name="Sone T."/>
            <person name="Abe A."/>
            <person name="Calvo S.E."/>
            <person name="Corrochano L.M."/>
            <person name="Engels R."/>
            <person name="Fu J."/>
            <person name="Hansberg W."/>
            <person name="Kim J.-M."/>
            <person name="Kodira C.D."/>
            <person name="Koehrsen M.J."/>
            <person name="Liu B."/>
            <person name="Miranda-Saavedra D."/>
            <person name="O'Leary S."/>
            <person name="Ortiz-Castellanos L."/>
            <person name="Poulter R."/>
            <person name="Rodriguez-Romero J."/>
            <person name="Ruiz-Herrera J."/>
            <person name="Shen Y.-Q."/>
            <person name="Zeng Q."/>
            <person name="Galagan J."/>
            <person name="Birren B.W."/>
            <person name="Cuomo C.A."/>
            <person name="Wickes B.L."/>
        </authorList>
    </citation>
    <scope>NUCLEOTIDE SEQUENCE [LARGE SCALE GENOMIC DNA]</scope>
    <source>
        <strain evidence="2">RA 99-880 / ATCC MYA-4621 / FGSC 9543 / NRRL 43880</strain>
    </source>
</reference>
<evidence type="ECO:0000313" key="1">
    <source>
        <dbReference type="EMBL" id="EIE85408.1"/>
    </source>
</evidence>